<evidence type="ECO:0000313" key="4">
    <source>
        <dbReference type="Proteomes" id="UP000627838"/>
    </source>
</evidence>
<feature type="chain" id="PRO_5045131811" evidence="2">
    <location>
        <begin position="23"/>
        <end position="68"/>
    </location>
</feature>
<dbReference type="RefSeq" id="WP_192757699.1">
    <property type="nucleotide sequence ID" value="NZ_JADBDZ010000001.1"/>
</dbReference>
<feature type="signal peptide" evidence="2">
    <location>
        <begin position="1"/>
        <end position="22"/>
    </location>
</feature>
<proteinExistence type="predicted"/>
<keyword evidence="2" id="KW-0732">Signal</keyword>
<sequence>MRTITMLLTVGALLTAAPAAAAAAPPPPEPQPTIEYGAPDGTGNGGLVDFDDEVIDVSDLGKLTVVLA</sequence>
<organism evidence="3 4">
    <name type="scientific">Actinomadura algeriensis</name>
    <dbReference type="NCBI Taxonomy" id="1679523"/>
    <lineage>
        <taxon>Bacteria</taxon>
        <taxon>Bacillati</taxon>
        <taxon>Actinomycetota</taxon>
        <taxon>Actinomycetes</taxon>
        <taxon>Streptosporangiales</taxon>
        <taxon>Thermomonosporaceae</taxon>
        <taxon>Actinomadura</taxon>
    </lineage>
</organism>
<evidence type="ECO:0000256" key="2">
    <source>
        <dbReference type="SAM" id="SignalP"/>
    </source>
</evidence>
<feature type="region of interest" description="Disordered" evidence="1">
    <location>
        <begin position="19"/>
        <end position="47"/>
    </location>
</feature>
<accession>A0ABR9JJJ9</accession>
<protein>
    <submittedName>
        <fullName evidence="3">Opacity protein-like surface antigen</fullName>
    </submittedName>
</protein>
<gene>
    <name evidence="3" type="ORF">H4W34_000555</name>
</gene>
<evidence type="ECO:0000313" key="3">
    <source>
        <dbReference type="EMBL" id="MBE1530722.1"/>
    </source>
</evidence>
<comment type="caution">
    <text evidence="3">The sequence shown here is derived from an EMBL/GenBank/DDBJ whole genome shotgun (WGS) entry which is preliminary data.</text>
</comment>
<evidence type="ECO:0000256" key="1">
    <source>
        <dbReference type="SAM" id="MobiDB-lite"/>
    </source>
</evidence>
<name>A0ABR9JJJ9_9ACTN</name>
<dbReference type="Proteomes" id="UP000627838">
    <property type="component" value="Unassembled WGS sequence"/>
</dbReference>
<keyword evidence="4" id="KW-1185">Reference proteome</keyword>
<reference evidence="3 4" key="1">
    <citation type="submission" date="2020-10" db="EMBL/GenBank/DDBJ databases">
        <title>Sequencing the genomes of 1000 actinobacteria strains.</title>
        <authorList>
            <person name="Klenk H.-P."/>
        </authorList>
    </citation>
    <scope>NUCLEOTIDE SEQUENCE [LARGE SCALE GENOMIC DNA]</scope>
    <source>
        <strain evidence="3 4">DSM 46744</strain>
    </source>
</reference>
<dbReference type="EMBL" id="JADBDZ010000001">
    <property type="protein sequence ID" value="MBE1530722.1"/>
    <property type="molecule type" value="Genomic_DNA"/>
</dbReference>